<evidence type="ECO:0000259" key="3">
    <source>
        <dbReference type="PROSITE" id="PS50011"/>
    </source>
</evidence>
<gene>
    <name evidence="4" type="ORF">PAPYR_292</name>
</gene>
<dbReference type="InterPro" id="IPR008271">
    <property type="entry name" value="Ser/Thr_kinase_AS"/>
</dbReference>
<accession>A0ABQ8UVC4</accession>
<dbReference type="PROSITE" id="PS50011">
    <property type="entry name" value="PROTEIN_KINASE_DOM"/>
    <property type="match status" value="1"/>
</dbReference>
<dbReference type="PANTHER" id="PTHR11319">
    <property type="entry name" value="G PROTEIN-COUPLED RECEPTOR-RELATED"/>
    <property type="match status" value="1"/>
</dbReference>
<proteinExistence type="predicted"/>
<dbReference type="Proteomes" id="UP001141327">
    <property type="component" value="Unassembled WGS sequence"/>
</dbReference>
<dbReference type="InterPro" id="IPR039448">
    <property type="entry name" value="Beta_helix"/>
</dbReference>
<keyword evidence="2" id="KW-1133">Transmembrane helix</keyword>
<feature type="transmembrane region" description="Helical" evidence="2">
    <location>
        <begin position="1474"/>
        <end position="1501"/>
    </location>
</feature>
<keyword evidence="4" id="KW-0418">Kinase</keyword>
<dbReference type="InterPro" id="IPR000719">
    <property type="entry name" value="Prot_kinase_dom"/>
</dbReference>
<dbReference type="SMART" id="SM00710">
    <property type="entry name" value="PbH1"/>
    <property type="match status" value="13"/>
</dbReference>
<evidence type="ECO:0000313" key="4">
    <source>
        <dbReference type="EMBL" id="KAJ4463046.1"/>
    </source>
</evidence>
<organism evidence="4 5">
    <name type="scientific">Paratrimastix pyriformis</name>
    <dbReference type="NCBI Taxonomy" id="342808"/>
    <lineage>
        <taxon>Eukaryota</taxon>
        <taxon>Metamonada</taxon>
        <taxon>Preaxostyla</taxon>
        <taxon>Paratrimastigidae</taxon>
        <taxon>Paratrimastix</taxon>
    </lineage>
</organism>
<dbReference type="SMART" id="SM00220">
    <property type="entry name" value="S_TKc"/>
    <property type="match status" value="1"/>
</dbReference>
<feature type="compositionally biased region" description="Low complexity" evidence="1">
    <location>
        <begin position="499"/>
        <end position="511"/>
    </location>
</feature>
<keyword evidence="2" id="KW-0812">Transmembrane</keyword>
<feature type="region of interest" description="Disordered" evidence="1">
    <location>
        <begin position="498"/>
        <end position="548"/>
    </location>
</feature>
<dbReference type="Pfam" id="PF00069">
    <property type="entry name" value="Pkinase"/>
    <property type="match status" value="1"/>
</dbReference>
<dbReference type="Gene3D" id="1.10.510.10">
    <property type="entry name" value="Transferase(Phosphotransferase) domain 1"/>
    <property type="match status" value="1"/>
</dbReference>
<dbReference type="PROSITE" id="PS00108">
    <property type="entry name" value="PROTEIN_KINASE_ST"/>
    <property type="match status" value="1"/>
</dbReference>
<dbReference type="EMBL" id="JAPMOS010000001">
    <property type="protein sequence ID" value="KAJ4463046.1"/>
    <property type="molecule type" value="Genomic_DNA"/>
</dbReference>
<protein>
    <submittedName>
        <fullName evidence="4">Serine/threonine-protein kinase CTR1</fullName>
    </submittedName>
</protein>
<dbReference type="Pfam" id="PF13229">
    <property type="entry name" value="Beta_helix"/>
    <property type="match status" value="1"/>
</dbReference>
<evidence type="ECO:0000256" key="1">
    <source>
        <dbReference type="SAM" id="MobiDB-lite"/>
    </source>
</evidence>
<keyword evidence="2" id="KW-0472">Membrane</keyword>
<dbReference type="InterPro" id="IPR012334">
    <property type="entry name" value="Pectin_lyas_fold"/>
</dbReference>
<evidence type="ECO:0000313" key="5">
    <source>
        <dbReference type="Proteomes" id="UP001141327"/>
    </source>
</evidence>
<feature type="compositionally biased region" description="Low complexity" evidence="1">
    <location>
        <begin position="1768"/>
        <end position="1783"/>
    </location>
</feature>
<dbReference type="GO" id="GO:0016301">
    <property type="term" value="F:kinase activity"/>
    <property type="evidence" value="ECO:0007669"/>
    <property type="project" value="UniProtKB-KW"/>
</dbReference>
<sequence>MMWVNLLSSCVRSNPILPTFNVTESVRLPDNTPSLTLLSPTNTELICLGESPFSLLNVPPGSRLGRLALANLTVSGCASPNSGAVVHLRHNSTNSGSLAVAITGCTFARCTAPCGGACLDLVDLAGAPGPPMADSLDVSITGSHFVGSHLEDTTDSCTEDLPPWATVPQGGAAIRVVAGPTGRLNLTGCSFADMEVRAPEPWGGALLVDGPLAGAALRQCTFTGCRLVATLSGRGGAVAVRGAAALELIGCAFADVWIESPAEGYGGALAFSPSSTAAWGRLVNSTFQQCRVDAADTARGGALWASGLHRLEVAGSLFTECSLTGDAGSGAGLALWDATELLLEEGSRFEGNHIRAASSAMGAALASVGAVLVELRGGAHFSQNTVSLSNSGEGEARGGAVALVPPASGAPARCLLEGGIFAANMVTGHNARGGALHLADGNVRLAMRRVQWHGNQASTPLALVDDSSAFGGALAVGRAQSVAAEDCTFAGNAVDSQVRPATLPSPATPASSRPPPLRLRLHPHRARPPADDPTQRGHPQGQGGGGAVHLEKLQGSLDVAGCAFVGNAVDARATAQVAEGGALYCQEAAATAINQTQFVENSLTGAGFAVGGAASLYKGTATLDGVTVRGSVVRSKAAAWGGGLSFRYCLAVTVRGGRFEGNNVTSTTDAAGAAGMLALETAQVALEGPAFRANTAQGAQAFGAALALLGLQAVQVTGADFQGNLADGQTLAQGGVLYLSECTARVALTGCAMAANGARAETVEGAALFLKPSDTAPVAITGCSFLENVAMATVSGSGGAVTVVNGGGLEVRGCQANGNRVECAGCVARGSAFFVTSIEGDVTLAQNAFVGSASLAEAIFHAGGCLYLRANERAVAAGRRFTLANCTFEQCRAPDGGAVAISGAPVAVVGCTFKGCISEKTGAALSTDAPLNLTETACLGCSALYGGCVSSTSDIAVRGGSFVRNVALLAGGGFYVRGGSLLMDNATATRNTELIRLLATLPTHPPACSRPQVVHGEGGLTYAYRATVTLRGSHFQENRAKDGAVLFGVDSRALSRGCAYEGGQATSGSAATMDGGTLDSAGDAFWANAAASFGVLAFTRADFVGCSFRGNQADSGTVYMGASALLVGRCLFAGNVALTQGGALVLVSGSQLAVEGSRFARNNATEGGAVYACNSSATTFTGSTFHRNAAEDEGGAIRCRDNGLTVVEGCLFEGNRAYEGTAIQGEGASALELADCAFRDNLSPRLTATQSTTDAMRGALALEGAEARAALAQARFEGNLGGGLCLHGGATARLGPGCTFAGNLQAGSNGSRPANAHLQAGCGLDIADPQAMTDPTLAGGSLWVYAAQGSQVTVGGLPQPEGPHNYLPQMRGRFLLGDEGATQAGRAAFAVPHLDAIVDLADPRADAQFEATCLFATAGRPNVTMPAMPWTVLGRRFLRCDLLDGATPRTYTLFLSNDGFQWTRFGELVLYADYTYLVVAGGITAGAVVLFALMGLMVFWWCRFVVLRRRTTLELATWRSQVVTTVDFGSLRILECIGHGADSDVFKGQLKGTGLVAVKRLYSRTERDDTVEERAQFGREMSLLKNVSHPNIVRFIGATHAGPTRPTSTGPRLNYLHSLVPPIAHRDVKCSNMLVTEDLHVKIADFGISMLHQGRGTVAAGTPAYAAPEVLLLRPSGLPADIFSYGLMRDVPAGRRLPLPQGVPAEVAHIITRCFVEDPEERPTAEVIVEHLTAYLRRHPYVAPLAAGPTEAPAASQRRQRRHPPATPSSASPSEAAGPATPSYVTEPPPTTSRSSRPSRPRAPKRPSSPALELRSEPQEQHSTARLPLLANAE</sequence>
<feature type="domain" description="Protein kinase" evidence="3">
    <location>
        <begin position="1531"/>
        <end position="1742"/>
    </location>
</feature>
<keyword evidence="5" id="KW-1185">Reference proteome</keyword>
<keyword evidence="4" id="KW-0808">Transferase</keyword>
<feature type="region of interest" description="Disordered" evidence="1">
    <location>
        <begin position="1748"/>
        <end position="1834"/>
    </location>
</feature>
<dbReference type="InterPro" id="IPR011050">
    <property type="entry name" value="Pectin_lyase_fold/virulence"/>
</dbReference>
<dbReference type="Gene3D" id="2.160.20.10">
    <property type="entry name" value="Single-stranded right-handed beta-helix, Pectin lyase-like"/>
    <property type="match status" value="1"/>
</dbReference>
<evidence type="ECO:0000256" key="2">
    <source>
        <dbReference type="SAM" id="Phobius"/>
    </source>
</evidence>
<dbReference type="SUPFAM" id="SSF51126">
    <property type="entry name" value="Pectin lyase-like"/>
    <property type="match status" value="3"/>
</dbReference>
<comment type="caution">
    <text evidence="4">The sequence shown here is derived from an EMBL/GenBank/DDBJ whole genome shotgun (WGS) entry which is preliminary data.</text>
</comment>
<dbReference type="SUPFAM" id="SSF56112">
    <property type="entry name" value="Protein kinase-like (PK-like)"/>
    <property type="match status" value="1"/>
</dbReference>
<dbReference type="PANTHER" id="PTHR11319:SF35">
    <property type="entry name" value="OUTER MEMBRANE PROTEIN PMPC-RELATED"/>
    <property type="match status" value="1"/>
</dbReference>
<dbReference type="InterPro" id="IPR006626">
    <property type="entry name" value="PbH1"/>
</dbReference>
<reference evidence="4" key="1">
    <citation type="journal article" date="2022" name="bioRxiv">
        <title>Genomics of Preaxostyla Flagellates Illuminates Evolutionary Transitions and the Path Towards Mitochondrial Loss.</title>
        <authorList>
            <person name="Novak L.V.F."/>
            <person name="Treitli S.C."/>
            <person name="Pyrih J."/>
            <person name="Halakuc P."/>
            <person name="Pipaliya S.V."/>
            <person name="Vacek V."/>
            <person name="Brzon O."/>
            <person name="Soukal P."/>
            <person name="Eme L."/>
            <person name="Dacks J.B."/>
            <person name="Karnkowska A."/>
            <person name="Elias M."/>
            <person name="Hampl V."/>
        </authorList>
    </citation>
    <scope>NUCLEOTIDE SEQUENCE</scope>
    <source>
        <strain evidence="4">RCP-MX</strain>
    </source>
</reference>
<dbReference type="InterPro" id="IPR011009">
    <property type="entry name" value="Kinase-like_dom_sf"/>
</dbReference>
<dbReference type="Gene3D" id="3.30.200.20">
    <property type="entry name" value="Phosphorylase Kinase, domain 1"/>
    <property type="match status" value="1"/>
</dbReference>
<dbReference type="InterPro" id="IPR001245">
    <property type="entry name" value="Ser-Thr/Tyr_kinase_cat_dom"/>
</dbReference>
<dbReference type="Pfam" id="PF07714">
    <property type="entry name" value="PK_Tyr_Ser-Thr"/>
    <property type="match status" value="1"/>
</dbReference>
<name>A0ABQ8UVC4_9EUKA</name>